<sequence>MPTVAAQTRLYSTQPSQSLWPMSPENHPVSPAGAVCLSVCPSDAADGGANTMSNSSKKNRGGDKRKKIKQFKIKKKHIDTAALAFTSALPLAHFFVAPRGGHLRSVTQRPALIIRDRFLINFIMLRPLGAFAKSWGTSRSGLWHVTHDSGTIHDFSLHTVCLYNPSRYGPRVFYRLMPLVAVAKEATGDPWQDSMLHAWLAW</sequence>
<reference evidence="2" key="1">
    <citation type="submission" date="2016-06" db="EMBL/GenBank/DDBJ databases">
        <authorList>
            <person name="Cuomo C."/>
            <person name="Litvintseva A."/>
            <person name="Heitman J."/>
            <person name="Chen Y."/>
            <person name="Sun S."/>
            <person name="Springer D."/>
            <person name="Dromer F."/>
            <person name="Young S."/>
            <person name="Zeng Q."/>
            <person name="Chapman S."/>
            <person name="Gujja S."/>
            <person name="Saif S."/>
            <person name="Birren B."/>
        </authorList>
    </citation>
    <scope>NUCLEOTIDE SEQUENCE</scope>
    <source>
        <strain evidence="2">CBS 7841</strain>
    </source>
</reference>
<dbReference type="Proteomes" id="UP000094043">
    <property type="component" value="Chromosome 3"/>
</dbReference>
<dbReference type="RefSeq" id="XP_066068723.1">
    <property type="nucleotide sequence ID" value="XM_066212626.1"/>
</dbReference>
<dbReference type="AlphaFoldDB" id="A0AAJ8JT56"/>
<evidence type="ECO:0000256" key="1">
    <source>
        <dbReference type="SAM" id="MobiDB-lite"/>
    </source>
</evidence>
<name>A0AAJ8JT56_9TREE</name>
<dbReference type="KEGG" id="cdep:91087433"/>
<organism evidence="2 3">
    <name type="scientific">Cryptococcus depauperatus CBS 7841</name>
    <dbReference type="NCBI Taxonomy" id="1295531"/>
    <lineage>
        <taxon>Eukaryota</taxon>
        <taxon>Fungi</taxon>
        <taxon>Dikarya</taxon>
        <taxon>Basidiomycota</taxon>
        <taxon>Agaricomycotina</taxon>
        <taxon>Tremellomycetes</taxon>
        <taxon>Tremellales</taxon>
        <taxon>Cryptococcaceae</taxon>
        <taxon>Cryptococcus</taxon>
    </lineage>
</organism>
<gene>
    <name evidence="2" type="ORF">L203_103222</name>
</gene>
<protein>
    <submittedName>
        <fullName evidence="2">Uncharacterized protein</fullName>
    </submittedName>
</protein>
<reference evidence="2" key="3">
    <citation type="submission" date="2024-01" db="EMBL/GenBank/DDBJ databases">
        <authorList>
            <person name="Coelho M.A."/>
            <person name="David-Palma M."/>
            <person name="Shea T."/>
            <person name="Sun S."/>
            <person name="Cuomo C.A."/>
            <person name="Heitman J."/>
        </authorList>
    </citation>
    <scope>NUCLEOTIDE SEQUENCE</scope>
    <source>
        <strain evidence="2">CBS 7841</strain>
    </source>
</reference>
<feature type="compositionally biased region" description="Basic residues" evidence="1">
    <location>
        <begin position="57"/>
        <end position="67"/>
    </location>
</feature>
<feature type="region of interest" description="Disordered" evidence="1">
    <location>
        <begin position="47"/>
        <end position="67"/>
    </location>
</feature>
<accession>A0AAJ8JT56</accession>
<evidence type="ECO:0000313" key="3">
    <source>
        <dbReference type="Proteomes" id="UP000094043"/>
    </source>
</evidence>
<keyword evidence="3" id="KW-1185">Reference proteome</keyword>
<evidence type="ECO:0000313" key="2">
    <source>
        <dbReference type="EMBL" id="WVN88023.1"/>
    </source>
</evidence>
<reference evidence="2" key="2">
    <citation type="journal article" date="2022" name="Elife">
        <title>Obligate sexual reproduction of a homothallic fungus closely related to the Cryptococcus pathogenic species complex.</title>
        <authorList>
            <person name="Passer A.R."/>
            <person name="Clancey S.A."/>
            <person name="Shea T."/>
            <person name="David-Palma M."/>
            <person name="Averette A.F."/>
            <person name="Boekhout T."/>
            <person name="Porcel B.M."/>
            <person name="Nowrousian M."/>
            <person name="Cuomo C.A."/>
            <person name="Sun S."/>
            <person name="Heitman J."/>
            <person name="Coelho M.A."/>
        </authorList>
    </citation>
    <scope>NUCLEOTIDE SEQUENCE</scope>
    <source>
        <strain evidence="2">CBS 7841</strain>
    </source>
</reference>
<dbReference type="GeneID" id="91087433"/>
<proteinExistence type="predicted"/>
<dbReference type="EMBL" id="CP143786">
    <property type="protein sequence ID" value="WVN88023.1"/>
    <property type="molecule type" value="Genomic_DNA"/>
</dbReference>
<feature type="region of interest" description="Disordered" evidence="1">
    <location>
        <begin position="1"/>
        <end position="20"/>
    </location>
</feature>